<dbReference type="STRING" id="764103.G7E9W5"/>
<dbReference type="HOGENOM" id="CLU_049109_8_1_1"/>
<dbReference type="InParanoid" id="G7E9W5"/>
<evidence type="ECO:0000256" key="4">
    <source>
        <dbReference type="ARBA" id="ARBA00022989"/>
    </source>
</evidence>
<comment type="caution">
    <text evidence="7">The sequence shown here is derived from an EMBL/GenBank/DDBJ whole genome shotgun (WGS) entry which is preliminary data.</text>
</comment>
<keyword evidence="8" id="KW-1185">Reference proteome</keyword>
<dbReference type="GO" id="GO:0016020">
    <property type="term" value="C:membrane"/>
    <property type="evidence" value="ECO:0007669"/>
    <property type="project" value="UniProtKB-SubCell"/>
</dbReference>
<dbReference type="InterPro" id="IPR007248">
    <property type="entry name" value="Mpv17_PMP22"/>
</dbReference>
<evidence type="ECO:0000313" key="7">
    <source>
        <dbReference type="EMBL" id="GAA99434.1"/>
    </source>
</evidence>
<reference evidence="7 8" key="1">
    <citation type="journal article" date="2011" name="J. Gen. Appl. Microbiol.">
        <title>Draft genome sequencing of the enigmatic basidiomycete Mixia osmundae.</title>
        <authorList>
            <person name="Nishida H."/>
            <person name="Nagatsuka Y."/>
            <person name="Sugiyama J."/>
        </authorList>
    </citation>
    <scope>NUCLEOTIDE SEQUENCE [LARGE SCALE GENOMIC DNA]</scope>
    <source>
        <strain evidence="8">CBS 9802 / IAM 14324 / JCM 22182 / KY 12970</strain>
    </source>
</reference>
<accession>G7E9W5</accession>
<dbReference type="AlphaFoldDB" id="G7E9W5"/>
<dbReference type="GO" id="GO:0005739">
    <property type="term" value="C:mitochondrion"/>
    <property type="evidence" value="ECO:0007669"/>
    <property type="project" value="TreeGrafter"/>
</dbReference>
<evidence type="ECO:0000256" key="3">
    <source>
        <dbReference type="ARBA" id="ARBA00022692"/>
    </source>
</evidence>
<dbReference type="EMBL" id="BABT02000220">
    <property type="protein sequence ID" value="GAA99434.1"/>
    <property type="molecule type" value="Genomic_DNA"/>
</dbReference>
<protein>
    <recommendedName>
        <fullName evidence="9">Protein SYM1</fullName>
    </recommendedName>
</protein>
<evidence type="ECO:0000313" key="8">
    <source>
        <dbReference type="Proteomes" id="UP000009131"/>
    </source>
</evidence>
<dbReference type="RefSeq" id="XP_014568667.1">
    <property type="nucleotide sequence ID" value="XM_014713181.1"/>
</dbReference>
<reference evidence="7 8" key="2">
    <citation type="journal article" date="2012" name="Open Biol.">
        <title>Characteristics of nucleosomes and linker DNA regions on the genome of the basidiomycete Mixia osmundae revealed by mono- and dinucleosome mapping.</title>
        <authorList>
            <person name="Nishida H."/>
            <person name="Kondo S."/>
            <person name="Matsumoto T."/>
            <person name="Suzuki Y."/>
            <person name="Yoshikawa H."/>
            <person name="Taylor T.D."/>
            <person name="Sugiyama J."/>
        </authorList>
    </citation>
    <scope>NUCLEOTIDE SEQUENCE [LARGE SCALE GENOMIC DNA]</scope>
    <source>
        <strain evidence="8">CBS 9802 / IAM 14324 / JCM 22182 / KY 12970</strain>
    </source>
</reference>
<dbReference type="Pfam" id="PF04117">
    <property type="entry name" value="Mpv17_PMP22"/>
    <property type="match status" value="1"/>
</dbReference>
<evidence type="ECO:0000256" key="1">
    <source>
        <dbReference type="ARBA" id="ARBA00004141"/>
    </source>
</evidence>
<keyword evidence="3" id="KW-0812">Transmembrane</keyword>
<comment type="similarity">
    <text evidence="2 6">Belongs to the peroxisomal membrane protein PXMP2/4 family.</text>
</comment>
<dbReference type="PANTHER" id="PTHR11266">
    <property type="entry name" value="PEROXISOMAL MEMBRANE PROTEIN 2, PXMP2 MPV17"/>
    <property type="match status" value="1"/>
</dbReference>
<dbReference type="OrthoDB" id="430207at2759"/>
<comment type="subcellular location">
    <subcellularLocation>
        <location evidence="1">Membrane</location>
        <topology evidence="1">Multi-pass membrane protein</topology>
    </subcellularLocation>
</comment>
<evidence type="ECO:0000256" key="2">
    <source>
        <dbReference type="ARBA" id="ARBA00006824"/>
    </source>
</evidence>
<evidence type="ECO:0008006" key="9">
    <source>
        <dbReference type="Google" id="ProtNLM"/>
    </source>
</evidence>
<dbReference type="eggNOG" id="KOG1944">
    <property type="taxonomic scope" value="Eukaryota"/>
</dbReference>
<name>G7E9W5_MIXOS</name>
<proteinExistence type="inferred from homology"/>
<keyword evidence="4" id="KW-1133">Transmembrane helix</keyword>
<organism evidence="7 8">
    <name type="scientific">Mixia osmundae (strain CBS 9802 / IAM 14324 / JCM 22182 / KY 12970)</name>
    <dbReference type="NCBI Taxonomy" id="764103"/>
    <lineage>
        <taxon>Eukaryota</taxon>
        <taxon>Fungi</taxon>
        <taxon>Dikarya</taxon>
        <taxon>Basidiomycota</taxon>
        <taxon>Pucciniomycotina</taxon>
        <taxon>Mixiomycetes</taxon>
        <taxon>Mixiales</taxon>
        <taxon>Mixiaceae</taxon>
        <taxon>Mixia</taxon>
    </lineage>
</organism>
<keyword evidence="5" id="KW-0472">Membrane</keyword>
<dbReference type="Proteomes" id="UP000009131">
    <property type="component" value="Unassembled WGS sequence"/>
</dbReference>
<evidence type="ECO:0000256" key="5">
    <source>
        <dbReference type="ARBA" id="ARBA00023136"/>
    </source>
</evidence>
<gene>
    <name evidence="7" type="primary">Mo06133</name>
    <name evidence="7" type="ORF">E5Q_06133</name>
</gene>
<dbReference type="PANTHER" id="PTHR11266:SF17">
    <property type="entry name" value="PROTEIN MPV17"/>
    <property type="match status" value="1"/>
</dbReference>
<sequence>MGSLLRAYNGALARRPLTTSCASAAVLFGTGDIIAQQAIDRVGSQHDFPRTARLTIYGGGIFAPICFNWLKWLNAVNVGGKASTVVARVALDQTVFSSANLAIFFSSTTLMAGGSLADAKSKLASSWWPTLQRNWMVWVPVQAANFSLVPPHLRLLTVNVVSLLWNTYLSLASSGESQRLAPALKDVEKSTGSGVRTL</sequence>
<dbReference type="OMA" id="WYQSKLA"/>
<evidence type="ECO:0000256" key="6">
    <source>
        <dbReference type="RuleBase" id="RU363053"/>
    </source>
</evidence>